<dbReference type="AlphaFoldDB" id="A0A9R1V673"/>
<dbReference type="EMBL" id="NBSK02000006">
    <property type="protein sequence ID" value="KAJ0200947.1"/>
    <property type="molecule type" value="Genomic_DNA"/>
</dbReference>
<evidence type="ECO:0000313" key="2">
    <source>
        <dbReference type="Proteomes" id="UP000235145"/>
    </source>
</evidence>
<comment type="caution">
    <text evidence="1">The sequence shown here is derived from an EMBL/GenBank/DDBJ whole genome shotgun (WGS) entry which is preliminary data.</text>
</comment>
<accession>A0A9R1V673</accession>
<reference evidence="1 2" key="1">
    <citation type="journal article" date="2017" name="Nat. Commun.">
        <title>Genome assembly with in vitro proximity ligation data and whole-genome triplication in lettuce.</title>
        <authorList>
            <person name="Reyes-Chin-Wo S."/>
            <person name="Wang Z."/>
            <person name="Yang X."/>
            <person name="Kozik A."/>
            <person name="Arikit S."/>
            <person name="Song C."/>
            <person name="Xia L."/>
            <person name="Froenicke L."/>
            <person name="Lavelle D.O."/>
            <person name="Truco M.J."/>
            <person name="Xia R."/>
            <person name="Zhu S."/>
            <person name="Xu C."/>
            <person name="Xu H."/>
            <person name="Xu X."/>
            <person name="Cox K."/>
            <person name="Korf I."/>
            <person name="Meyers B.C."/>
            <person name="Michelmore R.W."/>
        </authorList>
    </citation>
    <scope>NUCLEOTIDE SEQUENCE [LARGE SCALE GENOMIC DNA]</scope>
    <source>
        <strain evidence="2">cv. Salinas</strain>
        <tissue evidence="1">Seedlings</tissue>
    </source>
</reference>
<organism evidence="1 2">
    <name type="scientific">Lactuca sativa</name>
    <name type="common">Garden lettuce</name>
    <dbReference type="NCBI Taxonomy" id="4236"/>
    <lineage>
        <taxon>Eukaryota</taxon>
        <taxon>Viridiplantae</taxon>
        <taxon>Streptophyta</taxon>
        <taxon>Embryophyta</taxon>
        <taxon>Tracheophyta</taxon>
        <taxon>Spermatophyta</taxon>
        <taxon>Magnoliopsida</taxon>
        <taxon>eudicotyledons</taxon>
        <taxon>Gunneridae</taxon>
        <taxon>Pentapetalae</taxon>
        <taxon>asterids</taxon>
        <taxon>campanulids</taxon>
        <taxon>Asterales</taxon>
        <taxon>Asteraceae</taxon>
        <taxon>Cichorioideae</taxon>
        <taxon>Cichorieae</taxon>
        <taxon>Lactucinae</taxon>
        <taxon>Lactuca</taxon>
    </lineage>
</organism>
<gene>
    <name evidence="1" type="ORF">LSAT_V11C600306950</name>
</gene>
<dbReference type="Proteomes" id="UP000235145">
    <property type="component" value="Unassembled WGS sequence"/>
</dbReference>
<keyword evidence="2" id="KW-1185">Reference proteome</keyword>
<protein>
    <submittedName>
        <fullName evidence="1">Uncharacterized protein</fullName>
    </submittedName>
</protein>
<proteinExistence type="predicted"/>
<evidence type="ECO:0000313" key="1">
    <source>
        <dbReference type="EMBL" id="KAJ0200947.1"/>
    </source>
</evidence>
<sequence>MTEGSSLIVGVYYNGVFSPNPLVYFKPDIASVRDVDFNAMVFSYFITFLEKLTKKINYKDVYYCLPHKRLSEWLGVIQMKEIIESSFERKRINLYIYQYNEPIFDWIDEENPDKYDSVVEDEDDVDNSTFSNTILPEHEEDEVVSSRKPLDDLFLNALCPNKKSEDV</sequence>
<name>A0A9R1V673_LACSA</name>